<name>A0A9X3ETN3_9BACT</name>
<reference evidence="2" key="1">
    <citation type="submission" date="2022-11" db="EMBL/GenBank/DDBJ databases">
        <title>Minimal conservation of predation-associated metabolite biosynthetic gene clusters underscores biosynthetic potential of Myxococcota including descriptions for ten novel species: Archangium lansinium sp. nov., Myxococcus landrumus sp. nov., Nannocystis bai.</title>
        <authorList>
            <person name="Ahearne A."/>
            <person name="Stevens C."/>
            <person name="Phillips K."/>
        </authorList>
    </citation>
    <scope>NUCLEOTIDE SEQUENCE</scope>
    <source>
        <strain evidence="2">Na p29</strain>
    </source>
</reference>
<evidence type="ECO:0000313" key="2">
    <source>
        <dbReference type="EMBL" id="MCY1009060.1"/>
    </source>
</evidence>
<dbReference type="EMBL" id="JAPNKE010000002">
    <property type="protein sequence ID" value="MCY1009060.1"/>
    <property type="molecule type" value="Genomic_DNA"/>
</dbReference>
<gene>
    <name evidence="2" type="ORF">OV079_26565</name>
</gene>
<feature type="region of interest" description="Disordered" evidence="1">
    <location>
        <begin position="95"/>
        <end position="120"/>
    </location>
</feature>
<dbReference type="Gene3D" id="3.40.50.300">
    <property type="entry name" value="P-loop containing nucleotide triphosphate hydrolases"/>
    <property type="match status" value="1"/>
</dbReference>
<protein>
    <submittedName>
        <fullName evidence="2">Uncharacterized protein</fullName>
    </submittedName>
</protein>
<accession>A0A9X3ETN3</accession>
<keyword evidence="3" id="KW-1185">Reference proteome</keyword>
<dbReference type="Proteomes" id="UP001150924">
    <property type="component" value="Unassembled WGS sequence"/>
</dbReference>
<dbReference type="RefSeq" id="WP_267771719.1">
    <property type="nucleotide sequence ID" value="NZ_JAPNKE010000002.1"/>
</dbReference>
<proteinExistence type="predicted"/>
<evidence type="ECO:0000256" key="1">
    <source>
        <dbReference type="SAM" id="MobiDB-lite"/>
    </source>
</evidence>
<dbReference type="InterPro" id="IPR027417">
    <property type="entry name" value="P-loop_NTPase"/>
</dbReference>
<sequence>MARGLSVPRVLQRELGTADPVRPVLLFELEMPECEVMEAVLAQEAQVDCRKIAAWEFDAEASASICDAAERIAAGRLSIACESYAMPQIEERAAAPRLRRRPGCSTSSITSSPTGSTPPAVVEGAAHVVPYGTDEHARLLPLAVSGRAVKRAAQRAKRPAEFHPAGLRIARVLAAFPRRSRCIPSPVSLHSLAGLAAFPRRRLSAGVRRVS</sequence>
<evidence type="ECO:0000313" key="3">
    <source>
        <dbReference type="Proteomes" id="UP001150924"/>
    </source>
</evidence>
<feature type="compositionally biased region" description="Low complexity" evidence="1">
    <location>
        <begin position="103"/>
        <end position="119"/>
    </location>
</feature>
<organism evidence="2 3">
    <name type="scientific">Nannocystis pusilla</name>
    <dbReference type="NCBI Taxonomy" id="889268"/>
    <lineage>
        <taxon>Bacteria</taxon>
        <taxon>Pseudomonadati</taxon>
        <taxon>Myxococcota</taxon>
        <taxon>Polyangia</taxon>
        <taxon>Nannocystales</taxon>
        <taxon>Nannocystaceae</taxon>
        <taxon>Nannocystis</taxon>
    </lineage>
</organism>
<dbReference type="AlphaFoldDB" id="A0A9X3ETN3"/>
<comment type="caution">
    <text evidence="2">The sequence shown here is derived from an EMBL/GenBank/DDBJ whole genome shotgun (WGS) entry which is preliminary data.</text>
</comment>